<proteinExistence type="predicted"/>
<dbReference type="Pfam" id="PF19877">
    <property type="entry name" value="DUF6350"/>
    <property type="match status" value="1"/>
</dbReference>
<comment type="caution">
    <text evidence="3">The sequence shown here is derived from an EMBL/GenBank/DDBJ whole genome shotgun (WGS) entry which is preliminary data.</text>
</comment>
<keyword evidence="4" id="KW-1185">Reference proteome</keyword>
<feature type="region of interest" description="Disordered" evidence="1">
    <location>
        <begin position="455"/>
        <end position="537"/>
    </location>
</feature>
<protein>
    <submittedName>
        <fullName evidence="3">DUF6350 family protein</fullName>
    </submittedName>
</protein>
<dbReference type="InterPro" id="IPR045931">
    <property type="entry name" value="DUF6350"/>
</dbReference>
<feature type="transmembrane region" description="Helical" evidence="2">
    <location>
        <begin position="379"/>
        <end position="402"/>
    </location>
</feature>
<sequence>MTTTDDDAGTPARPDPRGGGSSRLERVRRLTRLPAPPLWLLGIIEAVQVALITVLAVLLPVMAMALADGFGAVDAGFVATLSAQVWSVMHGAPVILHVILDPGALGQGVTLPDGGWFQMLPMGLALIPVLMMWRSGARLARGAYSGQLWQGLITLVLSYAALAGAIGLVARSEAFEVHGVLTLLCALLLAVIGALGGAYSEARSWQRLIGVDIEGRVQRWSQSMRWAGAYTWAVCRAGVVAAVAGVGLSAVLLGVQISVHWMDIANMFQQLDPGLWGVIGLTLLHLALLPNLILWTLAYSTGAGFAMGAGTVISPVAVDVGPMPAAPILGALPGAPGPWMMLVVALPILAGAVAGWWLVREGENHLDDWFSLRISWRPVSLALSTLLLGLFTGVAAAAVMLVPLALSHVSLGVGRMTDLGPHALLAAALFGAWVAVGTMFGYLVTPAAHEVRRERRARKVSAPAQPEPVPKPEETAGPDVTAGPEEIPGPEEDSETLSAERPLPEPTEASVPRPRAKSARTAAPASIDEVFGSTPDR</sequence>
<gene>
    <name evidence="3" type="ORF">RIL96_08825</name>
</gene>
<feature type="transmembrane region" description="Helical" evidence="2">
    <location>
        <begin position="422"/>
        <end position="445"/>
    </location>
</feature>
<evidence type="ECO:0000313" key="3">
    <source>
        <dbReference type="EMBL" id="MDR8019664.1"/>
    </source>
</evidence>
<evidence type="ECO:0000313" key="4">
    <source>
        <dbReference type="Proteomes" id="UP001251870"/>
    </source>
</evidence>
<feature type="transmembrane region" description="Helical" evidence="2">
    <location>
        <begin position="338"/>
        <end position="359"/>
    </location>
</feature>
<feature type="transmembrane region" description="Helical" evidence="2">
    <location>
        <begin position="301"/>
        <end position="318"/>
    </location>
</feature>
<dbReference type="RefSeq" id="WP_310548654.1">
    <property type="nucleotide sequence ID" value="NZ_JAVKGR010000009.1"/>
</dbReference>
<evidence type="ECO:0000256" key="1">
    <source>
        <dbReference type="SAM" id="MobiDB-lite"/>
    </source>
</evidence>
<keyword evidence="2" id="KW-0472">Membrane</keyword>
<accession>A0ABU2DT41</accession>
<keyword evidence="2" id="KW-0812">Transmembrane</keyword>
<keyword evidence="2" id="KW-1133">Transmembrane helix</keyword>
<evidence type="ECO:0000256" key="2">
    <source>
        <dbReference type="SAM" id="Phobius"/>
    </source>
</evidence>
<name>A0ABU2DT41_9MICC</name>
<feature type="transmembrane region" description="Helical" evidence="2">
    <location>
        <begin position="148"/>
        <end position="171"/>
    </location>
</feature>
<dbReference type="Proteomes" id="UP001251870">
    <property type="component" value="Unassembled WGS sequence"/>
</dbReference>
<feature type="transmembrane region" description="Helical" evidence="2">
    <location>
        <begin position="38"/>
        <end position="63"/>
    </location>
</feature>
<feature type="transmembrane region" description="Helical" evidence="2">
    <location>
        <begin position="177"/>
        <end position="199"/>
    </location>
</feature>
<organism evidence="3 4">
    <name type="scientific">Nesterenkonia aerolata</name>
    <dbReference type="NCBI Taxonomy" id="3074079"/>
    <lineage>
        <taxon>Bacteria</taxon>
        <taxon>Bacillati</taxon>
        <taxon>Actinomycetota</taxon>
        <taxon>Actinomycetes</taxon>
        <taxon>Micrococcales</taxon>
        <taxon>Micrococcaceae</taxon>
        <taxon>Nesterenkonia</taxon>
    </lineage>
</organism>
<feature type="region of interest" description="Disordered" evidence="1">
    <location>
        <begin position="1"/>
        <end position="23"/>
    </location>
</feature>
<reference evidence="3 4" key="1">
    <citation type="submission" date="2023-09" db="EMBL/GenBank/DDBJ databases">
        <title>Description of three actinobacteria isolated from air of manufacturing shop in a pharmaceutical factory.</title>
        <authorList>
            <person name="Zhang D.-F."/>
        </authorList>
    </citation>
    <scope>NUCLEOTIDE SEQUENCE [LARGE SCALE GENOMIC DNA]</scope>
    <source>
        <strain evidence="3 4">LY-0111</strain>
    </source>
</reference>
<feature type="transmembrane region" description="Helical" evidence="2">
    <location>
        <begin position="229"/>
        <end position="255"/>
    </location>
</feature>
<dbReference type="EMBL" id="JAVKGR010000009">
    <property type="protein sequence ID" value="MDR8019664.1"/>
    <property type="molecule type" value="Genomic_DNA"/>
</dbReference>
<feature type="transmembrane region" description="Helical" evidence="2">
    <location>
        <begin position="275"/>
        <end position="294"/>
    </location>
</feature>
<feature type="transmembrane region" description="Helical" evidence="2">
    <location>
        <begin position="116"/>
        <end position="136"/>
    </location>
</feature>